<protein>
    <submittedName>
        <fullName evidence="1">Predicted protein</fullName>
    </submittedName>
</protein>
<evidence type="ECO:0000313" key="1">
    <source>
        <dbReference type="EMBL" id="EGC41224.1"/>
    </source>
</evidence>
<reference evidence="2" key="1">
    <citation type="submission" date="2008-07" db="EMBL/GenBank/DDBJ databases">
        <title>Annotation of Ajellomyces capsulatus strain H88.</title>
        <authorList>
            <person name="Champion M."/>
            <person name="Cuomo C."/>
            <person name="Ma L.-J."/>
            <person name="Henn M.R."/>
            <person name="Sil A."/>
            <person name="Goldman B."/>
            <person name="Young S.K."/>
            <person name="Kodira C.D."/>
            <person name="Zeng Q."/>
            <person name="Koehrsen M."/>
            <person name="Alvarado L."/>
            <person name="Berlin A."/>
            <person name="Borenstein D."/>
            <person name="Chen Z."/>
            <person name="Engels R."/>
            <person name="Freedman E."/>
            <person name="Gellesch M."/>
            <person name="Goldberg J."/>
            <person name="Griggs A."/>
            <person name="Gujja S."/>
            <person name="Heiman D."/>
            <person name="Hepburn T."/>
            <person name="Howarth C."/>
            <person name="Jen D."/>
            <person name="Larson L."/>
            <person name="Lewis B."/>
            <person name="Mehta T."/>
            <person name="Park D."/>
            <person name="Pearson M."/>
            <person name="Roberts A."/>
            <person name="Saif S."/>
            <person name="Shea T."/>
            <person name="Shenoy N."/>
            <person name="Sisk P."/>
            <person name="Stolte C."/>
            <person name="Sykes S."/>
            <person name="Walk T."/>
            <person name="White J."/>
            <person name="Yandava C."/>
            <person name="Klein B."/>
            <person name="McEwen J.G."/>
            <person name="Puccia R."/>
            <person name="Goldman G.H."/>
            <person name="Felipe M.S."/>
            <person name="Nino-Vega G."/>
            <person name="San-Blas G."/>
            <person name="Taylor J."/>
            <person name="Mendoza L."/>
            <person name="Galagan J."/>
            <person name="Nusbaum C."/>
            <person name="Birren B."/>
        </authorList>
    </citation>
    <scope>NUCLEOTIDE SEQUENCE [LARGE SCALE GENOMIC DNA]</scope>
    <source>
        <strain evidence="2">H88</strain>
    </source>
</reference>
<dbReference type="Proteomes" id="UP000008142">
    <property type="component" value="Unassembled WGS sequence"/>
</dbReference>
<organism evidence="2">
    <name type="scientific">Ajellomyces capsulatus (strain H88)</name>
    <name type="common">Darling's disease fungus</name>
    <name type="synonym">Histoplasma capsulatum</name>
    <dbReference type="NCBI Taxonomy" id="544711"/>
    <lineage>
        <taxon>Eukaryota</taxon>
        <taxon>Fungi</taxon>
        <taxon>Dikarya</taxon>
        <taxon>Ascomycota</taxon>
        <taxon>Pezizomycotina</taxon>
        <taxon>Eurotiomycetes</taxon>
        <taxon>Eurotiomycetidae</taxon>
        <taxon>Onygenales</taxon>
        <taxon>Ajellomycetaceae</taxon>
        <taxon>Histoplasma</taxon>
    </lineage>
</organism>
<evidence type="ECO:0000313" key="2">
    <source>
        <dbReference type="Proteomes" id="UP000008142"/>
    </source>
</evidence>
<dbReference type="HOGENOM" id="CLU_2145142_0_0_1"/>
<proteinExistence type="predicted"/>
<dbReference type="EMBL" id="DS990636">
    <property type="protein sequence ID" value="EGC41224.1"/>
    <property type="molecule type" value="Genomic_DNA"/>
</dbReference>
<sequence>MKNDAVFPLTAFHISLAGKSGGIAGATRSSICKAKDAARSKHQIESGWARLAIAAHGQTPRLRASHSEKVEVANERRGLRWLSEGEISILGMGSKPRPRDLDPRLASIPWRHPRLDAPWLQFGA</sequence>
<accession>F0U523</accession>
<name>F0U523_AJEC8</name>
<gene>
    <name evidence="1" type="ORF">HCEG_00586</name>
</gene>
<dbReference type="AlphaFoldDB" id="F0U523"/>